<reference evidence="3 4" key="1">
    <citation type="submission" date="2017-02" db="EMBL/GenBank/DDBJ databases">
        <authorList>
            <person name="Peterson S.W."/>
        </authorList>
    </citation>
    <scope>NUCLEOTIDE SEQUENCE [LARGE SCALE GENOMIC DNA]</scope>
    <source>
        <strain evidence="3 4">DSM 24412</strain>
    </source>
</reference>
<dbReference type="Proteomes" id="UP000191055">
    <property type="component" value="Unassembled WGS sequence"/>
</dbReference>
<protein>
    <recommendedName>
        <fullName evidence="5">DUF262 domain-containing protein</fullName>
    </recommendedName>
</protein>
<dbReference type="KEGG" id="asx:CDL62_15290"/>
<dbReference type="Pfam" id="PF07510">
    <property type="entry name" value="GmrSD_C"/>
    <property type="match status" value="1"/>
</dbReference>
<dbReference type="InterPro" id="IPR004919">
    <property type="entry name" value="GmrSD_N"/>
</dbReference>
<proteinExistence type="predicted"/>
<gene>
    <name evidence="3" type="ORF">SAMN03080601_03525</name>
</gene>
<dbReference type="PANTHER" id="PTHR35149">
    <property type="entry name" value="SLL5132 PROTEIN"/>
    <property type="match status" value="1"/>
</dbReference>
<evidence type="ECO:0000259" key="2">
    <source>
        <dbReference type="Pfam" id="PF07510"/>
    </source>
</evidence>
<evidence type="ECO:0008006" key="5">
    <source>
        <dbReference type="Google" id="ProtNLM"/>
    </source>
</evidence>
<dbReference type="PANTHER" id="PTHR35149:SF2">
    <property type="entry name" value="DUF262 DOMAIN-CONTAINING PROTEIN"/>
    <property type="match status" value="1"/>
</dbReference>
<sequence>MNELLQNVNSIFKNDGFLKLHNKEFYNIPLYQRGFKWTAKQVGKLLEDIDRFSPNAGKFYCVQNITLVPTDNGCFNVVDGQQRLTTMVLILSCLGETNLVANKVRFPDNSIREKTNKFLNNYITNSDKVLLDVFPTWEELVEEKPEFDHQDIYYLYQAYNTISLWLNELDNKDVFLNKLLEHVMFICNYIEGENEERIFGNLNSKRIYLDGADLVRATLITRVTLEESKRESDIKNIVRVNERRVRIGWRLDEINAWWGDDNIKTYYEPWIRVQPTGDISFSFLKFPINKLLALFIESEGKENLSLEAIEEYESSLEVYKKINKLNDTLKDWYEDKTLYHFLGFLFAQKRDRKEFNFKIIWDYWQNDCKTRDDFKFYLLKQIKLEVFGNKPVKEVFGDGKNWYDGDNKTLVQILLLLDIIEANKEYRDKLKSNAFFKKGNDIEHVFPRNPQNPKDKLAYITFLMKYDENLKNKELLKDFKGKFEDAEYVKVVDDFIEEYTESIPIHSIGNLVLLYESLNRSISNNPYSYKRKKVLEFFNQGNFIQPHTLNVFARYFINEHSTGHDLEHWTKDDIISNEEAIKNTLLNYLNTELKDG</sequence>
<dbReference type="Pfam" id="PF03235">
    <property type="entry name" value="GmrSD_N"/>
    <property type="match status" value="1"/>
</dbReference>
<dbReference type="RefSeq" id="WP_079559167.1">
    <property type="nucleotide sequence ID" value="NZ_CP021904.1"/>
</dbReference>
<keyword evidence="4" id="KW-1185">Reference proteome</keyword>
<feature type="domain" description="GmrSD restriction endonucleases N-terminal" evidence="1">
    <location>
        <begin position="21"/>
        <end position="219"/>
    </location>
</feature>
<evidence type="ECO:0000313" key="3">
    <source>
        <dbReference type="EMBL" id="SKC24230.1"/>
    </source>
</evidence>
<name>A0A1T5HUN0_9BACT</name>
<feature type="domain" description="GmrSD restriction endonucleases C-terminal" evidence="2">
    <location>
        <begin position="418"/>
        <end position="581"/>
    </location>
</feature>
<organism evidence="3 4">
    <name type="scientific">Alkalitalea saponilacus</name>
    <dbReference type="NCBI Taxonomy" id="889453"/>
    <lineage>
        <taxon>Bacteria</taxon>
        <taxon>Pseudomonadati</taxon>
        <taxon>Bacteroidota</taxon>
        <taxon>Bacteroidia</taxon>
        <taxon>Marinilabiliales</taxon>
        <taxon>Marinilabiliaceae</taxon>
        <taxon>Alkalitalea</taxon>
    </lineage>
</organism>
<dbReference type="EMBL" id="FUYV01000046">
    <property type="protein sequence ID" value="SKC24230.1"/>
    <property type="molecule type" value="Genomic_DNA"/>
</dbReference>
<dbReference type="STRING" id="889453.SAMN03080601_03525"/>
<evidence type="ECO:0000259" key="1">
    <source>
        <dbReference type="Pfam" id="PF03235"/>
    </source>
</evidence>
<dbReference type="OrthoDB" id="9798761at2"/>
<dbReference type="AlphaFoldDB" id="A0A1T5HUN0"/>
<evidence type="ECO:0000313" key="4">
    <source>
        <dbReference type="Proteomes" id="UP000191055"/>
    </source>
</evidence>
<accession>A0A1T5HUN0</accession>
<dbReference type="InterPro" id="IPR011089">
    <property type="entry name" value="GmrSD_C"/>
</dbReference>